<name>A0A813VWG8_9BILA</name>
<keyword evidence="4" id="KW-1185">Reference proteome</keyword>
<dbReference type="Proteomes" id="UP000681722">
    <property type="component" value="Unassembled WGS sequence"/>
</dbReference>
<dbReference type="Proteomes" id="UP000663829">
    <property type="component" value="Unassembled WGS sequence"/>
</dbReference>
<evidence type="ECO:0000313" key="4">
    <source>
        <dbReference type="Proteomes" id="UP000663829"/>
    </source>
</evidence>
<evidence type="ECO:0000313" key="3">
    <source>
        <dbReference type="EMBL" id="CAF3630518.1"/>
    </source>
</evidence>
<evidence type="ECO:0000313" key="2">
    <source>
        <dbReference type="EMBL" id="CAF0843146.1"/>
    </source>
</evidence>
<dbReference type="EMBL" id="CAJNOQ010000831">
    <property type="protein sequence ID" value="CAF0843146.1"/>
    <property type="molecule type" value="Genomic_DNA"/>
</dbReference>
<dbReference type="EMBL" id="CAJOBC010000831">
    <property type="protein sequence ID" value="CAF3630518.1"/>
    <property type="molecule type" value="Genomic_DNA"/>
</dbReference>
<dbReference type="AlphaFoldDB" id="A0A813VWG8"/>
<proteinExistence type="predicted"/>
<comment type="caution">
    <text evidence="2">The sequence shown here is derived from an EMBL/GenBank/DDBJ whole genome shotgun (WGS) entry which is preliminary data.</text>
</comment>
<organism evidence="2 4">
    <name type="scientific">Didymodactylos carnosus</name>
    <dbReference type="NCBI Taxonomy" id="1234261"/>
    <lineage>
        <taxon>Eukaryota</taxon>
        <taxon>Metazoa</taxon>
        <taxon>Spiralia</taxon>
        <taxon>Gnathifera</taxon>
        <taxon>Rotifera</taxon>
        <taxon>Eurotatoria</taxon>
        <taxon>Bdelloidea</taxon>
        <taxon>Philodinida</taxon>
        <taxon>Philodinidae</taxon>
        <taxon>Didymodactylos</taxon>
    </lineage>
</organism>
<evidence type="ECO:0000256" key="1">
    <source>
        <dbReference type="SAM" id="Coils"/>
    </source>
</evidence>
<accession>A0A813VWG8</accession>
<protein>
    <submittedName>
        <fullName evidence="2">Uncharacterized protein</fullName>
    </submittedName>
</protein>
<reference evidence="2" key="1">
    <citation type="submission" date="2021-02" db="EMBL/GenBank/DDBJ databases">
        <authorList>
            <person name="Nowell W R."/>
        </authorList>
    </citation>
    <scope>NUCLEOTIDE SEQUENCE</scope>
</reference>
<sequence length="261" mass="30907">MSQQFVTSSSSPHGINSTEISHLSMDTLFNENSEKLILFNELNNQLNESLKQYEMYSKQRDSLLKQMYTDQTNELTRVKQEHNILMQEFTCIKTSFNEQIKSLEMQLADKANDVAHLKDVLLSQSQEIDIKTTKISMKNFKCVETLDNELRLQYETLSKLLDSTITGYENLFKSKENEQEKMISIINENERLTRQLTQYISYEKVNIEHRESLERKNMELDKELCSLKARFCIQEIENNELVCIKDVYYFIYHLLKEHKLV</sequence>
<keyword evidence="1" id="KW-0175">Coiled coil</keyword>
<feature type="coiled-coil region" evidence="1">
    <location>
        <begin position="93"/>
        <end position="120"/>
    </location>
</feature>
<gene>
    <name evidence="2" type="ORF">GPM918_LOCUS5670</name>
    <name evidence="3" type="ORF">SRO942_LOCUS5670</name>
</gene>